<reference evidence="2" key="1">
    <citation type="journal article" date="2019" name="Int. J. Syst. Evol. Microbiol.">
        <title>The Global Catalogue of Microorganisms (GCM) 10K type strain sequencing project: providing services to taxonomists for standard genome sequencing and annotation.</title>
        <authorList>
            <consortium name="The Broad Institute Genomics Platform"/>
            <consortium name="The Broad Institute Genome Sequencing Center for Infectious Disease"/>
            <person name="Wu L."/>
            <person name="Ma J."/>
        </authorList>
    </citation>
    <scope>NUCLEOTIDE SEQUENCE [LARGE SCALE GENOMIC DNA]</scope>
    <source>
        <strain evidence="2">JCM 17106</strain>
    </source>
</reference>
<gene>
    <name evidence="1" type="ORF">GCM10022393_28080</name>
</gene>
<dbReference type="Proteomes" id="UP001500459">
    <property type="component" value="Unassembled WGS sequence"/>
</dbReference>
<proteinExistence type="predicted"/>
<protein>
    <submittedName>
        <fullName evidence="1">Uncharacterized protein</fullName>
    </submittedName>
</protein>
<dbReference type="SUPFAM" id="SSF101898">
    <property type="entry name" value="NHL repeat"/>
    <property type="match status" value="1"/>
</dbReference>
<accession>A0ABP6UM65</accession>
<dbReference type="EMBL" id="BAABCW010000011">
    <property type="protein sequence ID" value="GAA3512657.1"/>
    <property type="molecule type" value="Genomic_DNA"/>
</dbReference>
<sequence>MSCQKKNTDGLYIINDLSGSLDEISGITKFSNEPYLYAINDSGNSNTIYQLDLQGEIVRELTIDNAKNHDWEDLAYDFQNNIYIGDFGNNYNDRKNLAIYTVSDISNEKIKTLKTNFRLEDQTDFPPKKKNRNFDIEAFIYLKGNFYLFTKNRSSEFNGETKLYKVPAQPGNQIATLITSYKTCDDASDCFITGAAINATGDVIALLTYNKIFVLKKFKGDDLFSGTVEKIKLHHSSQKEGICFKNESTLIIVDEKGKNKEGFLYEYILN</sequence>
<evidence type="ECO:0000313" key="2">
    <source>
        <dbReference type="Proteomes" id="UP001500459"/>
    </source>
</evidence>
<keyword evidence="2" id="KW-1185">Reference proteome</keyword>
<organism evidence="1 2">
    <name type="scientific">Aquimarina addita</name>
    <dbReference type="NCBI Taxonomy" id="870485"/>
    <lineage>
        <taxon>Bacteria</taxon>
        <taxon>Pseudomonadati</taxon>
        <taxon>Bacteroidota</taxon>
        <taxon>Flavobacteriia</taxon>
        <taxon>Flavobacteriales</taxon>
        <taxon>Flavobacteriaceae</taxon>
        <taxon>Aquimarina</taxon>
    </lineage>
</organism>
<name>A0ABP6UM65_9FLAO</name>
<evidence type="ECO:0000313" key="1">
    <source>
        <dbReference type="EMBL" id="GAA3512657.1"/>
    </source>
</evidence>
<comment type="caution">
    <text evidence="1">The sequence shown here is derived from an EMBL/GenBank/DDBJ whole genome shotgun (WGS) entry which is preliminary data.</text>
</comment>